<evidence type="ECO:0000256" key="2">
    <source>
        <dbReference type="ARBA" id="ARBA00009140"/>
    </source>
</evidence>
<reference evidence="12" key="1">
    <citation type="submission" date="2023-02" db="EMBL/GenBank/DDBJ databases">
        <authorList>
            <person name="Palmer J.M."/>
        </authorList>
    </citation>
    <scope>NUCLEOTIDE SEQUENCE</scope>
    <source>
        <strain evidence="12">FW57</strain>
    </source>
</reference>
<evidence type="ECO:0000313" key="13">
    <source>
        <dbReference type="Proteomes" id="UP001197093"/>
    </source>
</evidence>
<gene>
    <name evidence="12" type="ORF">NEMBOFW57_000429</name>
</gene>
<dbReference type="GO" id="GO:0005789">
    <property type="term" value="C:endoplasmic reticulum membrane"/>
    <property type="evidence" value="ECO:0007669"/>
    <property type="project" value="UniProtKB-SubCell"/>
</dbReference>
<feature type="transmembrane region" description="Helical" evidence="10">
    <location>
        <begin position="136"/>
        <end position="157"/>
    </location>
</feature>
<evidence type="ECO:0000256" key="11">
    <source>
        <dbReference type="SAM" id="MobiDB-lite"/>
    </source>
</evidence>
<keyword evidence="8 10" id="KW-1133">Transmembrane helix</keyword>
<dbReference type="EMBL" id="JAHCVI010000001">
    <property type="protein sequence ID" value="KAG7290428.1"/>
    <property type="molecule type" value="Genomic_DNA"/>
</dbReference>
<comment type="similarity">
    <text evidence="2 10">Belongs to the class VI-like SAM-binding methyltransferase superfamily. Isoprenylcysteine carboxyl methyltransferase family.</text>
</comment>
<comment type="caution">
    <text evidence="12">The sequence shown here is derived from an EMBL/GenBank/DDBJ whole genome shotgun (WGS) entry which is preliminary data.</text>
</comment>
<dbReference type="PROSITE" id="PS51564">
    <property type="entry name" value="SAM_ICMT"/>
    <property type="match status" value="1"/>
</dbReference>
<evidence type="ECO:0000256" key="7">
    <source>
        <dbReference type="ARBA" id="ARBA00022692"/>
    </source>
</evidence>
<evidence type="ECO:0000256" key="5">
    <source>
        <dbReference type="ARBA" id="ARBA00022679"/>
    </source>
</evidence>
<dbReference type="GO" id="GO:0004671">
    <property type="term" value="F:protein C-terminal S-isoprenylcysteine carboxyl O-methyltransferase activity"/>
    <property type="evidence" value="ECO:0007669"/>
    <property type="project" value="UniProtKB-EC"/>
</dbReference>
<dbReference type="EC" id="2.1.1.100" evidence="3 10"/>
<dbReference type="Gene3D" id="1.20.120.1630">
    <property type="match status" value="1"/>
</dbReference>
<keyword evidence="5" id="KW-0808">Transferase</keyword>
<feature type="region of interest" description="Disordered" evidence="11">
    <location>
        <begin position="1"/>
        <end position="22"/>
    </location>
</feature>
<keyword evidence="6 10" id="KW-0949">S-adenosyl-L-methionine</keyword>
<dbReference type="PANTHER" id="PTHR12714:SF9">
    <property type="entry name" value="PROTEIN-S-ISOPRENYLCYSTEINE O-METHYLTRANSFERASE"/>
    <property type="match status" value="1"/>
</dbReference>
<comment type="subcellular location">
    <subcellularLocation>
        <location evidence="10">Endoplasmic reticulum membrane</location>
        <topology evidence="10">Multi-pass membrane protein</topology>
    </subcellularLocation>
    <subcellularLocation>
        <location evidence="1">Membrane</location>
        <topology evidence="1">Multi-pass membrane protein</topology>
    </subcellularLocation>
</comment>
<dbReference type="InterPro" id="IPR025770">
    <property type="entry name" value="PPMT_MeTrfase"/>
</dbReference>
<feature type="transmembrane region" description="Helical" evidence="10">
    <location>
        <begin position="169"/>
        <end position="189"/>
    </location>
</feature>
<keyword evidence="7 10" id="KW-0812">Transmembrane</keyword>
<keyword evidence="13" id="KW-1185">Reference proteome</keyword>
<sequence length="290" mass="32291">MDGPPRRRPWSPDSLDTLDLGRTMDINSDTDAELTDTDKLFSSASPPSSRDAILPYLPHQPKSLAGIATRSFCLGIALSASTTAALTILLNTASPLWRLPFFFASLSLFHFLEFWTTAAYNTPAAEISSFLLTSNWPSYAIAHGFATFECLVTHLLWPNTHWAPLGLGPVLVLAGLALVVVGQAVRSVAMIHAGRSFNHLVQYRRKSGHVLVTDGIYAVLRHPSYFGFFWWALGTQMVMGNVVSFVGYAVVLWKFFSSRIRHEEEYLVAFFGGEYVDYRRRVGTRIPFVP</sequence>
<evidence type="ECO:0000313" key="12">
    <source>
        <dbReference type="EMBL" id="KAG7290428.1"/>
    </source>
</evidence>
<dbReference type="AlphaFoldDB" id="A0AAD4EZB0"/>
<proteinExistence type="inferred from homology"/>
<dbReference type="Pfam" id="PF04140">
    <property type="entry name" value="ICMT"/>
    <property type="match status" value="1"/>
</dbReference>
<dbReference type="Proteomes" id="UP001197093">
    <property type="component" value="Unassembled WGS sequence"/>
</dbReference>
<evidence type="ECO:0000256" key="10">
    <source>
        <dbReference type="RuleBase" id="RU362022"/>
    </source>
</evidence>
<dbReference type="PANTHER" id="PTHR12714">
    <property type="entry name" value="PROTEIN-S ISOPRENYLCYSTEINE O-METHYLTRANSFERASE"/>
    <property type="match status" value="1"/>
</dbReference>
<evidence type="ECO:0000256" key="1">
    <source>
        <dbReference type="ARBA" id="ARBA00004141"/>
    </source>
</evidence>
<keyword evidence="9 10" id="KW-0472">Membrane</keyword>
<evidence type="ECO:0000256" key="6">
    <source>
        <dbReference type="ARBA" id="ARBA00022691"/>
    </source>
</evidence>
<evidence type="ECO:0000256" key="3">
    <source>
        <dbReference type="ARBA" id="ARBA00012151"/>
    </source>
</evidence>
<evidence type="ECO:0000256" key="8">
    <source>
        <dbReference type="ARBA" id="ARBA00022989"/>
    </source>
</evidence>
<evidence type="ECO:0000256" key="4">
    <source>
        <dbReference type="ARBA" id="ARBA00022603"/>
    </source>
</evidence>
<feature type="transmembrane region" description="Helical" evidence="10">
    <location>
        <begin position="238"/>
        <end position="256"/>
    </location>
</feature>
<keyword evidence="4 10" id="KW-0489">Methyltransferase</keyword>
<name>A0AAD4EZB0_9PEZI</name>
<protein>
    <recommendedName>
        <fullName evidence="3 10">Protein-S-isoprenylcysteine O-methyltransferase</fullName>
        <ecNumber evidence="3 10">2.1.1.100</ecNumber>
    </recommendedName>
</protein>
<feature type="region of interest" description="Disordered" evidence="11">
    <location>
        <begin position="28"/>
        <end position="47"/>
    </location>
</feature>
<dbReference type="GO" id="GO:0032259">
    <property type="term" value="P:methylation"/>
    <property type="evidence" value="ECO:0007669"/>
    <property type="project" value="UniProtKB-KW"/>
</dbReference>
<keyword evidence="10" id="KW-0256">Endoplasmic reticulum</keyword>
<comment type="catalytic activity">
    <reaction evidence="10">
        <text>[protein]-C-terminal S-[(2E,6E)-farnesyl]-L-cysteine + S-adenosyl-L-methionine = [protein]-C-terminal S-[(2E,6E)-farnesyl]-L-cysteine methyl ester + S-adenosyl-L-homocysteine</text>
        <dbReference type="Rhea" id="RHEA:21672"/>
        <dbReference type="Rhea" id="RHEA-COMP:12125"/>
        <dbReference type="Rhea" id="RHEA-COMP:12126"/>
        <dbReference type="ChEBI" id="CHEBI:57856"/>
        <dbReference type="ChEBI" id="CHEBI:59789"/>
        <dbReference type="ChEBI" id="CHEBI:90510"/>
        <dbReference type="ChEBI" id="CHEBI:90511"/>
        <dbReference type="EC" id="2.1.1.100"/>
    </reaction>
</comment>
<organism evidence="12 13">
    <name type="scientific">Staphylotrichum longicolle</name>
    <dbReference type="NCBI Taxonomy" id="669026"/>
    <lineage>
        <taxon>Eukaryota</taxon>
        <taxon>Fungi</taxon>
        <taxon>Dikarya</taxon>
        <taxon>Ascomycota</taxon>
        <taxon>Pezizomycotina</taxon>
        <taxon>Sordariomycetes</taxon>
        <taxon>Sordariomycetidae</taxon>
        <taxon>Sordariales</taxon>
        <taxon>Chaetomiaceae</taxon>
        <taxon>Staphylotrichum</taxon>
    </lineage>
</organism>
<evidence type="ECO:0000256" key="9">
    <source>
        <dbReference type="ARBA" id="ARBA00023136"/>
    </source>
</evidence>
<feature type="transmembrane region" description="Helical" evidence="10">
    <location>
        <begin position="72"/>
        <end position="90"/>
    </location>
</feature>
<dbReference type="InterPro" id="IPR007269">
    <property type="entry name" value="ICMT_MeTrfase"/>
</dbReference>
<accession>A0AAD4EZB0</accession>